<feature type="repeat" description="ANK" evidence="3">
    <location>
        <begin position="558"/>
        <end position="591"/>
    </location>
</feature>
<dbReference type="Pfam" id="PF12796">
    <property type="entry name" value="Ank_2"/>
    <property type="match status" value="5"/>
</dbReference>
<feature type="repeat" description="ANK" evidence="3">
    <location>
        <begin position="385"/>
        <end position="417"/>
    </location>
</feature>
<gene>
    <name evidence="4" type="ORF">Q9L58_010120</name>
</gene>
<feature type="repeat" description="ANK" evidence="3">
    <location>
        <begin position="294"/>
        <end position="326"/>
    </location>
</feature>
<reference evidence="4 5" key="1">
    <citation type="submission" date="2024-02" db="EMBL/GenBank/DDBJ databases">
        <title>Discinaceae phylogenomics.</title>
        <authorList>
            <person name="Dirks A.C."/>
            <person name="James T.Y."/>
        </authorList>
    </citation>
    <scope>NUCLEOTIDE SEQUENCE [LARGE SCALE GENOMIC DNA]</scope>
    <source>
        <strain evidence="4 5">ACD0624</strain>
    </source>
</reference>
<dbReference type="PRINTS" id="PR01415">
    <property type="entry name" value="ANKYRIN"/>
</dbReference>
<feature type="repeat" description="ANK" evidence="3">
    <location>
        <begin position="426"/>
        <end position="458"/>
    </location>
</feature>
<dbReference type="EMBL" id="JBBBZM010000314">
    <property type="protein sequence ID" value="KAL0631029.1"/>
    <property type="molecule type" value="Genomic_DNA"/>
</dbReference>
<organism evidence="4 5">
    <name type="scientific">Discina gigas</name>
    <dbReference type="NCBI Taxonomy" id="1032678"/>
    <lineage>
        <taxon>Eukaryota</taxon>
        <taxon>Fungi</taxon>
        <taxon>Dikarya</taxon>
        <taxon>Ascomycota</taxon>
        <taxon>Pezizomycotina</taxon>
        <taxon>Pezizomycetes</taxon>
        <taxon>Pezizales</taxon>
        <taxon>Discinaceae</taxon>
        <taxon>Discina</taxon>
    </lineage>
</organism>
<dbReference type="Gene3D" id="1.25.40.20">
    <property type="entry name" value="Ankyrin repeat-containing domain"/>
    <property type="match status" value="5"/>
</dbReference>
<dbReference type="SMART" id="SM00248">
    <property type="entry name" value="ANK"/>
    <property type="match status" value="14"/>
</dbReference>
<feature type="repeat" description="ANK" evidence="3">
    <location>
        <begin position="492"/>
        <end position="524"/>
    </location>
</feature>
<dbReference type="PROSITE" id="PS50297">
    <property type="entry name" value="ANK_REP_REGION"/>
    <property type="match status" value="11"/>
</dbReference>
<feature type="repeat" description="ANK" evidence="3">
    <location>
        <begin position="525"/>
        <end position="557"/>
    </location>
</feature>
<evidence type="ECO:0000313" key="5">
    <source>
        <dbReference type="Proteomes" id="UP001447188"/>
    </source>
</evidence>
<dbReference type="InterPro" id="IPR036770">
    <property type="entry name" value="Ankyrin_rpt-contain_sf"/>
</dbReference>
<keyword evidence="5" id="KW-1185">Reference proteome</keyword>
<dbReference type="InterPro" id="IPR002110">
    <property type="entry name" value="Ankyrin_rpt"/>
</dbReference>
<feature type="repeat" description="ANK" evidence="3">
    <location>
        <begin position="459"/>
        <end position="491"/>
    </location>
</feature>
<dbReference type="PROSITE" id="PS50088">
    <property type="entry name" value="ANK_REPEAT"/>
    <property type="match status" value="12"/>
</dbReference>
<comment type="caution">
    <text evidence="4">The sequence shown here is derived from an EMBL/GenBank/DDBJ whole genome shotgun (WGS) entry which is preliminary data.</text>
</comment>
<proteinExistence type="predicted"/>
<sequence>MRPSEYLMNDIPRGTSCEDLLRSLAPPVHEDPESNYKLILKMLKTQPALQDSELDDGLSVARLVFDEIPQWLKFLEQNPHGFPHKTRFGTIWKAVDMTAQDSLGRTAFVRAVIAGEFKYAEMLAEFAKTDVKSADKLGRTALHWASIQRLPDMVNLCLAVGVDTSKKDKKGLTAFDISCQNPDEKISTLFYQHLFVVEKSDPNAALLQLLTLTSEPEDGPEFPGEALFGPVTDEQQQPLVEALMKAGVDLTKTNSDGETALHLAAKHGHPEILSTLLETSSRGVYVNIDAVSRTGLTALHYATQDGHGNAIAVLLKQGADSEVKDTNGRTPRDLAIENRNDGALNALDKRSAGQTTLHRAAFEGRVERLKQILDRGDDIETQDSLGRRALHLAAKGGHLAALKVLLDRGANLEAGAIRQPSAKVEEDWRALHFAAEGGHRETVKLLLDRGADLNAKSRQNSLALHAAAQKGHNETVELLLDRGANLEAKDYSHETPLHLAARNGNNETVELLLDRGANLEAKGILDRTPLHQAAECGNNETVELLLDRGANLEVVDKTRWTPLLVAAGEGGNNETVESLLDRGANLEAKDYSHETPLHVAASRGYYERVELLLDRGANLEGKSKDGMTPLHLVVKRGRHELVELLLDRGASREGRDRWGETILQAAARYPKIVALLERK</sequence>
<dbReference type="PANTHER" id="PTHR24166:SF48">
    <property type="entry name" value="PROTEIN VAPYRIN"/>
    <property type="match status" value="1"/>
</dbReference>
<dbReference type="PANTHER" id="PTHR24166">
    <property type="entry name" value="ROLLING PEBBLES, ISOFORM B"/>
    <property type="match status" value="1"/>
</dbReference>
<dbReference type="Pfam" id="PF00023">
    <property type="entry name" value="Ank"/>
    <property type="match status" value="1"/>
</dbReference>
<feature type="repeat" description="ANK" evidence="3">
    <location>
        <begin position="592"/>
        <end position="624"/>
    </location>
</feature>
<keyword evidence="1" id="KW-0677">Repeat</keyword>
<evidence type="ECO:0000256" key="2">
    <source>
        <dbReference type="ARBA" id="ARBA00023043"/>
    </source>
</evidence>
<feature type="repeat" description="ANK" evidence="3">
    <location>
        <begin position="625"/>
        <end position="657"/>
    </location>
</feature>
<dbReference type="InterPro" id="IPR050889">
    <property type="entry name" value="Dendritic_Spine_Reg/Scaffold"/>
</dbReference>
<feature type="repeat" description="ANK" evidence="3">
    <location>
        <begin position="352"/>
        <end position="384"/>
    </location>
</feature>
<feature type="repeat" description="ANK" evidence="3">
    <location>
        <begin position="256"/>
        <end position="278"/>
    </location>
</feature>
<dbReference type="Proteomes" id="UP001447188">
    <property type="component" value="Unassembled WGS sequence"/>
</dbReference>
<feature type="repeat" description="ANK" evidence="3">
    <location>
        <begin position="137"/>
        <end position="169"/>
    </location>
</feature>
<name>A0ABR3G509_9PEZI</name>
<keyword evidence="2 3" id="KW-0040">ANK repeat</keyword>
<evidence type="ECO:0000256" key="1">
    <source>
        <dbReference type="ARBA" id="ARBA00022737"/>
    </source>
</evidence>
<evidence type="ECO:0000256" key="3">
    <source>
        <dbReference type="PROSITE-ProRule" id="PRU00023"/>
    </source>
</evidence>
<dbReference type="SUPFAM" id="SSF48403">
    <property type="entry name" value="Ankyrin repeat"/>
    <property type="match status" value="2"/>
</dbReference>
<evidence type="ECO:0000313" key="4">
    <source>
        <dbReference type="EMBL" id="KAL0631029.1"/>
    </source>
</evidence>
<protein>
    <submittedName>
        <fullName evidence="4">Uncharacterized protein</fullName>
    </submittedName>
</protein>
<accession>A0ABR3G509</accession>